<accession>A0AAW0ZSG8</accession>
<feature type="coiled-coil region" evidence="1">
    <location>
        <begin position="3087"/>
        <end position="3172"/>
    </location>
</feature>
<feature type="coiled-coil region" evidence="1">
    <location>
        <begin position="3394"/>
        <end position="3428"/>
    </location>
</feature>
<reference evidence="4 5" key="1">
    <citation type="submission" date="2024-05" db="EMBL/GenBank/DDBJ databases">
        <title>The nuclear and mitochondrial genome assemblies of Tetragonisca angustula (Apidae: Meliponini), a tiny yet remarkable pollinator in the Neotropics.</title>
        <authorList>
            <person name="Ferrari R."/>
            <person name="Ricardo P.C."/>
            <person name="Dias F.C."/>
            <person name="Araujo N.S."/>
            <person name="Soares D.O."/>
            <person name="Zhou Q.-S."/>
            <person name="Zhu C.-D."/>
            <person name="Coutinho L."/>
            <person name="Airas M.C."/>
            <person name="Batista T.M."/>
        </authorList>
    </citation>
    <scope>NUCLEOTIDE SEQUENCE [LARGE SCALE GENOMIC DNA]</scope>
    <source>
        <strain evidence="4">ASF017062</strain>
        <tissue evidence="4">Abdomen</tissue>
    </source>
</reference>
<feature type="coiled-coil region" evidence="1">
    <location>
        <begin position="825"/>
        <end position="1058"/>
    </location>
</feature>
<feature type="coiled-coil region" evidence="1">
    <location>
        <begin position="2180"/>
        <end position="2282"/>
    </location>
</feature>
<evidence type="ECO:0000256" key="2">
    <source>
        <dbReference type="SAM" id="MobiDB-lite"/>
    </source>
</evidence>
<feature type="coiled-coil region" evidence="1">
    <location>
        <begin position="1774"/>
        <end position="1808"/>
    </location>
</feature>
<evidence type="ECO:0000256" key="3">
    <source>
        <dbReference type="SAM" id="SignalP"/>
    </source>
</evidence>
<dbReference type="PANTHER" id="PTHR23159:SF31">
    <property type="entry name" value="CENTROSOME-ASSOCIATED PROTEIN CEP250 ISOFORM X1"/>
    <property type="match status" value="1"/>
</dbReference>
<protein>
    <submittedName>
        <fullName evidence="4">Uncharacterized protein</fullName>
    </submittedName>
</protein>
<dbReference type="Gene3D" id="1.10.287.1490">
    <property type="match status" value="1"/>
</dbReference>
<proteinExistence type="predicted"/>
<dbReference type="InterPro" id="IPR006194">
    <property type="entry name" value="Gly-tRNA-synth_heterodimer"/>
</dbReference>
<feature type="coiled-coil region" evidence="1">
    <location>
        <begin position="1284"/>
        <end position="1693"/>
    </location>
</feature>
<feature type="coiled-coil region" evidence="1">
    <location>
        <begin position="3256"/>
        <end position="3361"/>
    </location>
</feature>
<dbReference type="Proteomes" id="UP001432146">
    <property type="component" value="Unassembled WGS sequence"/>
</dbReference>
<gene>
    <name evidence="4" type="ORF">QLX08_007060</name>
</gene>
<feature type="signal peptide" evidence="3">
    <location>
        <begin position="1"/>
        <end position="18"/>
    </location>
</feature>
<feature type="coiled-coil region" evidence="1">
    <location>
        <begin position="33"/>
        <end position="81"/>
    </location>
</feature>
<feature type="coiled-coil region" evidence="1">
    <location>
        <begin position="138"/>
        <end position="172"/>
    </location>
</feature>
<sequence>MKWFLLLLILQFTMWSASEELPEIMEEEVLEPVAHAKEKCEQNKSQLETLKEIMLKNKQSLKKKEEEVQEYARRLSKIKSRAKLSRRNREGNLTSKDVTHTFETSLANTSDQSIDDISQAKTVKAKSTLLQKKLAENRKAFEQRNKEIIETKRAVEEKVEAIRQQLEEKDVTVMGFPKDQLSVTPVKPVMITSDIMSPIQIESIQEKENKITELNNKILELEAVIMDLQENLKEKDSVIESKTKAVTLMSADLSKKGKTTLDTLEDTKDEMRTMQEHFILLEMSLKNKNENLLIQLQERDSKIAELEDLIDGFKKQINKQKLSESASADFSRSTMDALVESKEVMRSMQENFVLIESSLKAKNENLLQQLKDYELKLAEANERIFKLESGIGIVRDPTVSDLQFKLEKLEHNNKQLQDEKYELQKNVAELQDKIVNISMHGNGAIIEKDNRIVELENLVEELKQSNKLLEEESKAELQNQVADLTLKNEEYLNKITDLENLVHKLEEQKNEIMAKLPEGNTIREDEKVMKLTKELEELNKSMIKIKAQHKSKVKSLQKQLENFKKMSDTNAELVKLGNQVALLEEEKASAGDWQERVVDLENKVSAQAKELEMQIEAIATLENQKLDLMQELHMAKREISSLEAENAESENLRVTAEMKVVDLEEQLEALHRLQNENKSESLSETNHTELIKQVETLTQENAELYNRISKFEEKGTSDTGSTESFEAIQELDKTDLLKKIEDLTQKNNELTLKLNKQKENFYAESTESINDTDKNELLKKIDQLTQENTDLTVKLSRMEEKGSSDTGSTESFERIPEHNENMTKIELLTQENSELVIKLTKLEEQLGHIESKSDIDLKLKIDVLLEENDNQSVELSKLKIQITDLVEENSKLQKQIEILSTSNSDLATQSAKLEDQIENKQSETSEISKREVDFRAQIDMLIEEKDLLQKKVKELRTSLEQWHETTQDLQINDLRIRIEELLKENEEVVTKVSELKHSNQKLKENLTEVMQEKEELYLKINQMLQDKSNEKLELIEKSENLNQEKKNVAQNKEIKDKQIGTVSQSDQEVFEVPQSDDSLPQQTESMIIASLQHEIEECKTLIAKQTDIIKEMKIKLANKEEELKGKDKQIAEYENSGKKVESLEKELKKMFSTLEEWKYKSNELQEKVNELEPQKVFIEDRFRILQNENKMLLHEKENKDAEIILLKQQLQNTTTTFELKLQEQLAAISEKYNEITHFKEIIEDKNQELQTKYTELQNKMITIDSLQDELNNCKILIQDKDSLLTSMSDEVVNLNNLVKSKEEEIHTLRKDIVELNNKVKESMPVKDYNALIEQLKDKNMILDELECRISATTKENSNLLEKVKNLSQQNNDIQNQLIEKQREFVDLLTMKDHLKAQIVESKNEKSEIEKQIWELQSIIDNNSKFVNDLQAELKSTYKQIEQLKVKHTEDIHLQNQRLENVIEELNAKMQECEILRGNLEEKERLVGYNITEETKVALETKVADLEQKLKDSDDKIQMQLEKMKKIAANLKKKTAMCQELESRVTELEEKWTTEKDEKEAKNKQIQDVEIAIREKDNRIVDLEEKLMQVRNESTEASKNIERLTHDLTNLKEIPLLRQQITEMEEEIVKLRQDIESSTVELTTERDSKQKIISEYESYKQQVIQENERKQSELEDMKEKARELSVRMQVMETEYVEQLTLINDLKAENGLLLSKQAHINEKLETVEKESEKQKLLIEQLEKTVVNTSMETTQTAEEETIEDDAKMTGAHHCNHCEQFQTLVQALEAKLQEREAEIENLDNELANSIGNFVQMRESLRYNDLMNQTSMRNRSLEDSYNDLLFQYNSLITNYEEVKVKSEETLKENEKLIAKIEELQSTNTTMEEKIITMEQTLEVNKQKMESIDLLNSDLTKKCQLQETELLNIQQEMQIVQKRADQLEQQLTFQIDSFKFIEAQKAIVEKSLQDIKYSLGQEIETLKVDKESSEKRIGELQIELEAYRNQSKESMEKSKKETPVFDSALQDNAPQLFDASKIFGMPSTSDSDLLTDKEVKRLQTLLNEKETQCSNLTQEINHLQKIMIEERTQISQNYSQCVEKLEISQKQLHAAETNIQKLEQVLIEKEKQIDSLNAELRNLSMQVMEQQNDMDNKFKESLLAKDNQIEELNTSLISMRETLDKAITDRNQQNGLLESYKLQINNLEAELKNLTDFEVIQELENHISVLTKERDLLQLQVNDLSRSMEKLKDSMNVERNLQVEIEKTVHERDEARELVANLTRTLEDIHEQSDKTLAITDTSTKEPIPLEKVPVTQQVESEITTEGIQQEVLLDMETTWDVGSIEKLSVDEETWEWNAEDAQLASEQHLITTLIPSMEMQLQAKVDDLQDQIKDFEKEKEKIIEESKAAQLKNTKMIKKLKEYKIQIDSLQQQLKIQKSASDFYELDSAIEEELKSQISKLEKTLSEIKEEHKNTVVEKEALMKRLDVVVSANERYMEMKERQDMDMEVLRIRNKELSDKVDALDKKLQKSAINLDKNDTSQNENIVSSNKEAKLVIQEHSRQKRSLQEIDYETLSKNYKDEIDDLKDEIEALATENEQLQHFLAEQKKKLFTLESKRTAEESESIQIVDDLNKRISELQGTLNKSREEYDLLRKQYEQSLMDANDQVTAMRQNTDLLKEEAFEKTSKLEMEISELRQQIETSESNVIELQKKLQEVLQQKTFLEEKLVTSEKQLSSVNASMMEVTDLLNIRIQEVADLKQELQRQYVDHEDAKIKLQNAIQDLSQELNEKKQQLETLKKSLSEKENECIQQQSVETVSALISQATQELVQKHAIEIEEKEKQIRDLNERLLVLEVAMNEYSLKKDSSQNQFDAQELELLKQKLMEKESTLTFVQTNLTSIKDQFGKKEIELSESKEKIQKLLLENQKYSETVEKLRKHLNESEATSISVNEYILRIQNLEQEIQNMNVTLINKESILQQYIQEITEQKTLLDNNKIEIDKLRTETQTIVDLKSELLGKTEQIDSLNLELEETRRILEETRHNLNEKIFLLEKNHQMLNENQIEIDRLLTIQQNQCQQSSSNIVDGLPIFRMGNDEENLKRVIDTMQVELENKQEEIEHLKYILNENTYPNMIQEMQQRINCLYNEKVELESALEVAGIKVEEKEKQIDALRQQIEIRNQESISKEEANLHSKDRRSIQDQEQIVTLQNELYAKEQEINELKYIIAEKNSQLSLQVSMEPQSDEFELREMVQRLTSELYGREQEIQHLKSTIVELQKEISRLQEFERLSETTKETIQKFNAEKEQIRLQAQEFLEKKIKEKETEIDEIKQKLAKENQNVLDELRLRGKDIENLTKQLKEFSMTEQILKNELHQKDEELIQVNFNLAEKERRLAEVSITKDAELHNLKIQIYEKEERIEELLALYEKEQKQFIELKNTLAARETEINSLKTLLEDKVKEYQLIQNVLKKDVPVIETSAGRSIETFNEESKTSTSQELDVALYMLHQRDIRCEELTHELMQLLEERDTLQLRLSNAIRVNEELRKMSSSVSSDLSPKREMSSSGSVEPIVEHPSPSKSEGPIEIAKEAIDAPIGEDKESLVSKLSQLQTVSHAKDVRLRDERELRHTQQMSLLAHKDVLSTLPPEAAARLINANYTLSRDVQSQSSVLLNWLWGKSTPKVVHM</sequence>
<keyword evidence="1" id="KW-0175">Coiled coil</keyword>
<evidence type="ECO:0000313" key="5">
    <source>
        <dbReference type="Proteomes" id="UP001432146"/>
    </source>
</evidence>
<dbReference type="PANTHER" id="PTHR23159">
    <property type="entry name" value="CENTROSOMAL PROTEIN 2"/>
    <property type="match status" value="1"/>
</dbReference>
<feature type="coiled-coil region" evidence="1">
    <location>
        <begin position="2049"/>
        <end position="2150"/>
    </location>
</feature>
<dbReference type="PROSITE" id="PS50861">
    <property type="entry name" value="AA_TRNA_LIGASE_II_GLYAB"/>
    <property type="match status" value="1"/>
</dbReference>
<feature type="coiled-coil region" evidence="1">
    <location>
        <begin position="2369"/>
        <end position="2855"/>
    </location>
</feature>
<dbReference type="GO" id="GO:0005737">
    <property type="term" value="C:cytoplasm"/>
    <property type="evidence" value="ECO:0007669"/>
    <property type="project" value="InterPro"/>
</dbReference>
<keyword evidence="5" id="KW-1185">Reference proteome</keyword>
<comment type="caution">
    <text evidence="4">The sequence shown here is derived from an EMBL/GenBank/DDBJ whole genome shotgun (WGS) entry which is preliminary data.</text>
</comment>
<dbReference type="GO" id="GO:0006426">
    <property type="term" value="P:glycyl-tRNA aminoacylation"/>
    <property type="evidence" value="ECO:0007669"/>
    <property type="project" value="InterPro"/>
</dbReference>
<name>A0AAW0ZSG8_9HYME</name>
<feature type="coiled-coil region" evidence="1">
    <location>
        <begin position="1102"/>
        <end position="1160"/>
    </location>
</feature>
<feature type="coiled-coil region" evidence="1">
    <location>
        <begin position="1973"/>
        <end position="2007"/>
    </location>
</feature>
<keyword evidence="3" id="KW-0732">Signal</keyword>
<feature type="coiled-coil region" evidence="1">
    <location>
        <begin position="204"/>
        <end position="238"/>
    </location>
</feature>
<dbReference type="GO" id="GO:0005524">
    <property type="term" value="F:ATP binding"/>
    <property type="evidence" value="ECO:0007669"/>
    <property type="project" value="InterPro"/>
</dbReference>
<organism evidence="4 5">
    <name type="scientific">Tetragonisca angustula</name>
    <dbReference type="NCBI Taxonomy" id="166442"/>
    <lineage>
        <taxon>Eukaryota</taxon>
        <taxon>Metazoa</taxon>
        <taxon>Ecdysozoa</taxon>
        <taxon>Arthropoda</taxon>
        <taxon>Hexapoda</taxon>
        <taxon>Insecta</taxon>
        <taxon>Pterygota</taxon>
        <taxon>Neoptera</taxon>
        <taxon>Endopterygota</taxon>
        <taxon>Hymenoptera</taxon>
        <taxon>Apocrita</taxon>
        <taxon>Aculeata</taxon>
        <taxon>Apoidea</taxon>
        <taxon>Anthophila</taxon>
        <taxon>Apidae</taxon>
        <taxon>Tetragonisca</taxon>
    </lineage>
</organism>
<feature type="coiled-coil region" evidence="1">
    <location>
        <begin position="356"/>
        <end position="801"/>
    </location>
</feature>
<feature type="coiled-coil region" evidence="1">
    <location>
        <begin position="3501"/>
        <end position="3535"/>
    </location>
</feature>
<feature type="region of interest" description="Disordered" evidence="2">
    <location>
        <begin position="3535"/>
        <end position="3569"/>
    </location>
</feature>
<dbReference type="GO" id="GO:0004820">
    <property type="term" value="F:glycine-tRNA ligase activity"/>
    <property type="evidence" value="ECO:0007669"/>
    <property type="project" value="InterPro"/>
</dbReference>
<feature type="coiled-coil region" evidence="1">
    <location>
        <begin position="1850"/>
        <end position="1940"/>
    </location>
</feature>
<feature type="coiled-coil region" evidence="1">
    <location>
        <begin position="2903"/>
        <end position="3052"/>
    </location>
</feature>
<feature type="chain" id="PRO_5043631842" evidence="3">
    <location>
        <begin position="19"/>
        <end position="3672"/>
    </location>
</feature>
<feature type="coiled-coil region" evidence="1">
    <location>
        <begin position="289"/>
        <end position="323"/>
    </location>
</feature>
<dbReference type="EMBL" id="JAWNGG020000132">
    <property type="protein sequence ID" value="KAK9300134.1"/>
    <property type="molecule type" value="Genomic_DNA"/>
</dbReference>
<evidence type="ECO:0000256" key="1">
    <source>
        <dbReference type="SAM" id="Coils"/>
    </source>
</evidence>
<evidence type="ECO:0000313" key="4">
    <source>
        <dbReference type="EMBL" id="KAK9300134.1"/>
    </source>
</evidence>